<feature type="active site" description="Charge relay system" evidence="5">
    <location>
        <position position="423"/>
    </location>
</feature>
<dbReference type="Proteomes" id="UP000295293">
    <property type="component" value="Unassembled WGS sequence"/>
</dbReference>
<dbReference type="GO" id="GO:0006508">
    <property type="term" value="P:proteolysis"/>
    <property type="evidence" value="ECO:0007669"/>
    <property type="project" value="UniProtKB-KW"/>
</dbReference>
<reference evidence="8 9" key="1">
    <citation type="submission" date="2019-03" db="EMBL/GenBank/DDBJ databases">
        <title>Genomic Encyclopedia of Type Strains, Phase IV (KMG-IV): sequencing the most valuable type-strain genomes for metagenomic binning, comparative biology and taxonomic classification.</title>
        <authorList>
            <person name="Goeker M."/>
        </authorList>
    </citation>
    <scope>NUCLEOTIDE SEQUENCE [LARGE SCALE GENOMIC DNA]</scope>
    <source>
        <strain evidence="8 9">DSM 21667</strain>
    </source>
</reference>
<dbReference type="InterPro" id="IPR036852">
    <property type="entry name" value="Peptidase_S8/S53_dom_sf"/>
</dbReference>
<dbReference type="EMBL" id="SNZH01000007">
    <property type="protein sequence ID" value="TDR43000.1"/>
    <property type="molecule type" value="Genomic_DNA"/>
</dbReference>
<keyword evidence="4 5" id="KW-0720">Serine protease</keyword>
<dbReference type="PROSITE" id="PS51892">
    <property type="entry name" value="SUBTILASE"/>
    <property type="match status" value="1"/>
</dbReference>
<keyword evidence="2 5" id="KW-0645">Protease</keyword>
<organism evidence="8 9">
    <name type="scientific">Tahibacter aquaticus</name>
    <dbReference type="NCBI Taxonomy" id="520092"/>
    <lineage>
        <taxon>Bacteria</taxon>
        <taxon>Pseudomonadati</taxon>
        <taxon>Pseudomonadota</taxon>
        <taxon>Gammaproteobacteria</taxon>
        <taxon>Lysobacterales</taxon>
        <taxon>Rhodanobacteraceae</taxon>
        <taxon>Tahibacter</taxon>
    </lineage>
</organism>
<evidence type="ECO:0000313" key="8">
    <source>
        <dbReference type="EMBL" id="TDR43000.1"/>
    </source>
</evidence>
<dbReference type="PANTHER" id="PTHR43806">
    <property type="entry name" value="PEPTIDASE S8"/>
    <property type="match status" value="1"/>
</dbReference>
<evidence type="ECO:0000256" key="1">
    <source>
        <dbReference type="ARBA" id="ARBA00011073"/>
    </source>
</evidence>
<evidence type="ECO:0000256" key="5">
    <source>
        <dbReference type="PROSITE-ProRule" id="PRU01240"/>
    </source>
</evidence>
<evidence type="ECO:0000259" key="7">
    <source>
        <dbReference type="Pfam" id="PF00082"/>
    </source>
</evidence>
<evidence type="ECO:0000256" key="6">
    <source>
        <dbReference type="SAM" id="SignalP"/>
    </source>
</evidence>
<comment type="similarity">
    <text evidence="1 5">Belongs to the peptidase S8 family.</text>
</comment>
<comment type="caution">
    <text evidence="8">The sequence shown here is derived from an EMBL/GenBank/DDBJ whole genome shotgun (WGS) entry which is preliminary data.</text>
</comment>
<evidence type="ECO:0000256" key="3">
    <source>
        <dbReference type="ARBA" id="ARBA00022801"/>
    </source>
</evidence>
<dbReference type="PROSITE" id="PS00138">
    <property type="entry name" value="SUBTILASE_SER"/>
    <property type="match status" value="1"/>
</dbReference>
<feature type="active site" description="Charge relay system" evidence="5">
    <location>
        <position position="238"/>
    </location>
</feature>
<gene>
    <name evidence="8" type="ORF">DFR29_1074</name>
</gene>
<dbReference type="PROSITE" id="PS51257">
    <property type="entry name" value="PROKAR_LIPOPROTEIN"/>
    <property type="match status" value="1"/>
</dbReference>
<dbReference type="PANTHER" id="PTHR43806:SF67">
    <property type="entry name" value="EGF-LIKE DOMAIN-CONTAINING PROTEIN"/>
    <property type="match status" value="1"/>
</dbReference>
<evidence type="ECO:0000256" key="4">
    <source>
        <dbReference type="ARBA" id="ARBA00022825"/>
    </source>
</evidence>
<feature type="active site" description="Charge relay system" evidence="5">
    <location>
        <position position="186"/>
    </location>
</feature>
<protein>
    <submittedName>
        <fullName evidence="8">Subtilase family protein</fullName>
    </submittedName>
</protein>
<evidence type="ECO:0000256" key="2">
    <source>
        <dbReference type="ARBA" id="ARBA00022670"/>
    </source>
</evidence>
<evidence type="ECO:0000313" key="9">
    <source>
        <dbReference type="Proteomes" id="UP000295293"/>
    </source>
</evidence>
<dbReference type="AlphaFoldDB" id="A0A4R6YW04"/>
<dbReference type="PRINTS" id="PR00723">
    <property type="entry name" value="SUBTILISIN"/>
</dbReference>
<dbReference type="GO" id="GO:0004252">
    <property type="term" value="F:serine-type endopeptidase activity"/>
    <property type="evidence" value="ECO:0007669"/>
    <property type="project" value="UniProtKB-UniRule"/>
</dbReference>
<accession>A0A4R6YW04</accession>
<dbReference type="RefSeq" id="WP_166654050.1">
    <property type="nucleotide sequence ID" value="NZ_SNZH01000007.1"/>
</dbReference>
<keyword evidence="9" id="KW-1185">Reference proteome</keyword>
<keyword evidence="6" id="KW-0732">Signal</keyword>
<feature type="domain" description="Peptidase S8/S53" evidence="7">
    <location>
        <begin position="177"/>
        <end position="461"/>
    </location>
</feature>
<sequence>MRVANRPLRTLPCQIALALAMACSASAIQAAQVDSAVTAEAARSGSVDTLIVLQTKASKEMLRSDGNYLERRRALVDLLRTTAEVSQADLRRWLDEEGVAYRPYWIVNTIQARLTPAQLQALSARSDIARIASNAPVQMRLPEHTEALQPQPLAPFAIEWGVNKIKAPQVWALGITGAGVVIAGQDTGIRWTHAAIKGKYRGWDGVAANHNYNWHDAIHAANASCPADSPQPCDDNSHGSHTVGTVVGDDGTTNQVGVAPGAKWIGCRNMNAGAGTPATYNECAQWLLAPTDLAGLNPNPDLAPDVINNSWGCVVEEGCTTGQEVREAIENLVSGGIMFVASAGNDGGGCSTIGSPPGTLDQVFTIGGSASNDTMYASSSRGPVPVGGGTGANNKPDVIAPAVTVRSVTIGSDTSYGNKTGTSMASPHVVGAVALLMQANPSLRGNPAAVAELLRSTAVPLTTTTQSCGGIPSTTFPNPVQGTGQIDVLAAFNKTEKIFADDMEL</sequence>
<keyword evidence="3 5" id="KW-0378">Hydrolase</keyword>
<dbReference type="InterPro" id="IPR000209">
    <property type="entry name" value="Peptidase_S8/S53_dom"/>
</dbReference>
<dbReference type="Pfam" id="PF00082">
    <property type="entry name" value="Peptidase_S8"/>
    <property type="match status" value="1"/>
</dbReference>
<feature type="signal peptide" evidence="6">
    <location>
        <begin position="1"/>
        <end position="30"/>
    </location>
</feature>
<feature type="chain" id="PRO_5021004852" evidence="6">
    <location>
        <begin position="31"/>
        <end position="505"/>
    </location>
</feature>
<dbReference type="InterPro" id="IPR015500">
    <property type="entry name" value="Peptidase_S8_subtilisin-rel"/>
</dbReference>
<dbReference type="InterPro" id="IPR023828">
    <property type="entry name" value="Peptidase_S8_Ser-AS"/>
</dbReference>
<dbReference type="SUPFAM" id="SSF52743">
    <property type="entry name" value="Subtilisin-like"/>
    <property type="match status" value="1"/>
</dbReference>
<dbReference type="InterPro" id="IPR050131">
    <property type="entry name" value="Peptidase_S8_subtilisin-like"/>
</dbReference>
<dbReference type="Gene3D" id="3.40.50.200">
    <property type="entry name" value="Peptidase S8/S53 domain"/>
    <property type="match status" value="1"/>
</dbReference>
<name>A0A4R6YW04_9GAMM</name>
<proteinExistence type="inferred from homology"/>